<evidence type="ECO:0000256" key="1">
    <source>
        <dbReference type="ARBA" id="ARBA00022801"/>
    </source>
</evidence>
<keyword evidence="7" id="KW-0067">ATP-binding</keyword>
<keyword evidence="2" id="KW-0862">Zinc</keyword>
<dbReference type="InterPro" id="IPR014001">
    <property type="entry name" value="Helicase_ATP-bd"/>
</dbReference>
<evidence type="ECO:0000313" key="8">
    <source>
        <dbReference type="Proteomes" id="UP000552836"/>
    </source>
</evidence>
<dbReference type="AlphaFoldDB" id="A0A846LNE1"/>
<dbReference type="PROSITE" id="PS50966">
    <property type="entry name" value="ZF_SWIM"/>
    <property type="match status" value="1"/>
</dbReference>
<evidence type="ECO:0000259" key="3">
    <source>
        <dbReference type="PROSITE" id="PS50966"/>
    </source>
</evidence>
<keyword evidence="9" id="KW-1185">Reference proteome</keyword>
<dbReference type="PROSITE" id="PS51194">
    <property type="entry name" value="HELICASE_CTER"/>
    <property type="match status" value="1"/>
</dbReference>
<keyword evidence="2" id="KW-0479">Metal-binding</keyword>
<dbReference type="EMBL" id="JAAMPA010000001">
    <property type="protein sequence ID" value="NIH66868.1"/>
    <property type="molecule type" value="Genomic_DNA"/>
</dbReference>
<dbReference type="CDD" id="cd18793">
    <property type="entry name" value="SF2_C_SNF"/>
    <property type="match status" value="1"/>
</dbReference>
<feature type="domain" description="SWIM-type" evidence="3">
    <location>
        <begin position="58"/>
        <end position="95"/>
    </location>
</feature>
<feature type="domain" description="Helicase C-terminal" evidence="5">
    <location>
        <begin position="934"/>
        <end position="1085"/>
    </location>
</feature>
<reference evidence="6" key="1">
    <citation type="journal article" date="2014" name="Int. J. Syst. Evol. Microbiol.">
        <title>Complete genome of a new Firmicutes species belonging to the dominant human colonic microbiota ('Ruminococcus bicirculans') reveals two chromosomes and a selective capacity to utilize plant glucans.</title>
        <authorList>
            <consortium name="NISC Comparative Sequencing Program"/>
            <person name="Wegmann U."/>
            <person name="Louis P."/>
            <person name="Goesmann A."/>
            <person name="Henrissat B."/>
            <person name="Duncan S.H."/>
            <person name="Flint H.J."/>
        </authorList>
    </citation>
    <scope>NUCLEOTIDE SEQUENCE</scope>
    <source>
        <strain evidence="6">CGMCC 4.5581</strain>
    </source>
</reference>
<dbReference type="Proteomes" id="UP000648663">
    <property type="component" value="Unassembled WGS sequence"/>
</dbReference>
<dbReference type="InterPro" id="IPR049730">
    <property type="entry name" value="SNF2/RAD54-like_C"/>
</dbReference>
<reference evidence="6" key="4">
    <citation type="submission" date="2024-05" db="EMBL/GenBank/DDBJ databases">
        <authorList>
            <person name="Sun Q."/>
            <person name="Zhou Y."/>
        </authorList>
    </citation>
    <scope>NUCLEOTIDE SEQUENCE</scope>
    <source>
        <strain evidence="6">CGMCC 4.5581</strain>
    </source>
</reference>
<name>A0A846LNE1_9ACTN</name>
<keyword evidence="7" id="KW-0347">Helicase</keyword>
<accession>A0A846LNE1</accession>
<dbReference type="Gene3D" id="3.40.50.10810">
    <property type="entry name" value="Tandem AAA-ATPase domain"/>
    <property type="match status" value="1"/>
</dbReference>
<dbReference type="SUPFAM" id="SSF52540">
    <property type="entry name" value="P-loop containing nucleoside triphosphate hydrolases"/>
    <property type="match status" value="2"/>
</dbReference>
<keyword evidence="2" id="KW-0863">Zinc-finger</keyword>
<feature type="domain" description="Helicase ATP-binding" evidence="4">
    <location>
        <begin position="645"/>
        <end position="809"/>
    </location>
</feature>
<dbReference type="SMART" id="SM00490">
    <property type="entry name" value="HELICc"/>
    <property type="match status" value="1"/>
</dbReference>
<dbReference type="Gene3D" id="3.40.50.300">
    <property type="entry name" value="P-loop containing nucleotide triphosphate hydrolases"/>
    <property type="match status" value="1"/>
</dbReference>
<evidence type="ECO:0000313" key="7">
    <source>
        <dbReference type="EMBL" id="NIH66868.1"/>
    </source>
</evidence>
<keyword evidence="7" id="KW-0547">Nucleotide-binding</keyword>
<dbReference type="Pfam" id="PF00271">
    <property type="entry name" value="Helicase_C"/>
    <property type="match status" value="1"/>
</dbReference>
<dbReference type="Pfam" id="PF00176">
    <property type="entry name" value="SNF2-rel_dom"/>
    <property type="match status" value="1"/>
</dbReference>
<evidence type="ECO:0000313" key="6">
    <source>
        <dbReference type="EMBL" id="GGL49779.1"/>
    </source>
</evidence>
<dbReference type="Pfam" id="PF04434">
    <property type="entry name" value="SWIM"/>
    <property type="match status" value="1"/>
</dbReference>
<dbReference type="PANTHER" id="PTHR10799">
    <property type="entry name" value="SNF2/RAD54 HELICASE FAMILY"/>
    <property type="match status" value="1"/>
</dbReference>
<dbReference type="InterPro" id="IPR007527">
    <property type="entry name" value="Znf_SWIM"/>
</dbReference>
<organism evidence="7 8">
    <name type="scientific">Modestobacter marinus</name>
    <dbReference type="NCBI Taxonomy" id="477641"/>
    <lineage>
        <taxon>Bacteria</taxon>
        <taxon>Bacillati</taxon>
        <taxon>Actinomycetota</taxon>
        <taxon>Actinomycetes</taxon>
        <taxon>Geodermatophilales</taxon>
        <taxon>Geodermatophilaceae</taxon>
        <taxon>Modestobacter</taxon>
    </lineage>
</organism>
<dbReference type="InterPro" id="IPR001650">
    <property type="entry name" value="Helicase_C-like"/>
</dbReference>
<dbReference type="Proteomes" id="UP000552836">
    <property type="component" value="Unassembled WGS sequence"/>
</dbReference>
<protein>
    <submittedName>
        <fullName evidence="6">DNA helicase</fullName>
    </submittedName>
    <submittedName>
        <fullName evidence="7">Superfamily II DNA or RNA helicase</fullName>
    </submittedName>
</protein>
<dbReference type="SMART" id="SM00487">
    <property type="entry name" value="DEXDc"/>
    <property type="match status" value="1"/>
</dbReference>
<sequence length="1094" mass="120033">MLGDWREMVTDAALADAVGADVLDRARPYLARAVLDVRVAEDARRLTGLVQGSAEVPYRTTVVRTDGGRMGWAAACTCPVGDDCKHAVAVLLHLRPDIQRAPGGPGPARPAPPTWEQELAELVTAAGQPAPATVPIALQFELVEPEPGRGRASVGAPGSRQRLVRLRPVVPGKRGQWVRTGISWRQLQYDNSRAGWDPAHVAAMRALHATHQAARNQFYSYAPVDVYLHEFGPGLWRLLGEAVADGVPLVTADRPPRPVVLARDDADVAVDLRDDGDRTELQAVLRVDGRTVDPGALSFLGVPPHGVTVDGPARDEAPEGAPGLVLARLDSPVPPVLAGLVARGGVIGIPADDVDRFRRDWYPGLRRAVPVISADGSVELPDVLPPRLAAEVRYPGDATVCVAWSVRYGPDREFALHAPAGPGDGRDPAAEQLLVEALPGPVGGVPELWTPERRLAESVELAGMEALEFTTEVLPALRGDPDVDVTVVGTPTDYRQTTSAPQISFTARDSRESDWFDLGITVTMDGQHVPFATLFQALAAGRTRLALISGTWFSLQRPEFEQLRLLIEEARELRDVPGDEVQVSRFDAGLWEQLLGLGVVEEQSERWTREVRGLIDVEHTEPPPVPAGLAAELRPYQREGYGWLAFLWDHRLGGVLADDMGLGKTLQTLALLVRAHEAGELDDAPVLVVAPTSVVSTWSREAARFAPGLRVVTVAETEAKRGVPLAEQLTGAHVVLTSYALFRIDEDAWTSLPWRALVLDEAQFVKNHQARTYQCARRLPAPVKLALTGTPLENSVMDLWALMSIVAPGLFPDPERFTEFYRIPIERDGDAEKLATLRRRIRPLVRRRTKEMVAADLPPKQEQVLEVVLNPRHEKLYQTHLQRERSKVLGLVEDMSKNRMTIFRSLTLLRQLSLDPALIDPAYADVRASKTDAFLDQLREVVAEGHRVLVFSQFTRYLGAVRERLTAEGVDWVYLDGRTRDRDARIEEFRTGTAPVFLISLKAGGFGLTLTEADYVFVLDPWWNPASEAQAVDRAHRIGQDKTVIVYRLVAVGTIEEKVMELKARKQALFSRVVDDGALASGALTADDVRGLFG</sequence>
<evidence type="ECO:0000256" key="2">
    <source>
        <dbReference type="PROSITE-ProRule" id="PRU00325"/>
    </source>
</evidence>
<dbReference type="InterPro" id="IPR000330">
    <property type="entry name" value="SNF2_N"/>
</dbReference>
<dbReference type="InterPro" id="IPR027417">
    <property type="entry name" value="P-loop_NTPase"/>
</dbReference>
<dbReference type="GO" id="GO:0005524">
    <property type="term" value="F:ATP binding"/>
    <property type="evidence" value="ECO:0007669"/>
    <property type="project" value="InterPro"/>
</dbReference>
<dbReference type="GO" id="GO:0016787">
    <property type="term" value="F:hydrolase activity"/>
    <property type="evidence" value="ECO:0007669"/>
    <property type="project" value="UniProtKB-KW"/>
</dbReference>
<evidence type="ECO:0000259" key="4">
    <source>
        <dbReference type="PROSITE" id="PS51192"/>
    </source>
</evidence>
<dbReference type="GO" id="GO:0008270">
    <property type="term" value="F:zinc ion binding"/>
    <property type="evidence" value="ECO:0007669"/>
    <property type="project" value="UniProtKB-KW"/>
</dbReference>
<dbReference type="GO" id="GO:0004386">
    <property type="term" value="F:helicase activity"/>
    <property type="evidence" value="ECO:0007669"/>
    <property type="project" value="UniProtKB-KW"/>
</dbReference>
<evidence type="ECO:0000313" key="9">
    <source>
        <dbReference type="Proteomes" id="UP000648663"/>
    </source>
</evidence>
<dbReference type="InterPro" id="IPR038718">
    <property type="entry name" value="SNF2-like_sf"/>
</dbReference>
<gene>
    <name evidence="7" type="ORF">FB380_001314</name>
    <name evidence="6" type="ORF">GCM10011589_02860</name>
</gene>
<keyword evidence="1" id="KW-0378">Hydrolase</keyword>
<dbReference type="PROSITE" id="PS51192">
    <property type="entry name" value="HELICASE_ATP_BIND_1"/>
    <property type="match status" value="1"/>
</dbReference>
<evidence type="ECO:0000259" key="5">
    <source>
        <dbReference type="PROSITE" id="PS51194"/>
    </source>
</evidence>
<proteinExistence type="predicted"/>
<dbReference type="EMBL" id="BMMI01000001">
    <property type="protein sequence ID" value="GGL49779.1"/>
    <property type="molecule type" value="Genomic_DNA"/>
</dbReference>
<dbReference type="RefSeq" id="WP_166754388.1">
    <property type="nucleotide sequence ID" value="NZ_BAABJU010000001.1"/>
</dbReference>
<comment type="caution">
    <text evidence="7">The sequence shown here is derived from an EMBL/GenBank/DDBJ whole genome shotgun (WGS) entry which is preliminary data.</text>
</comment>
<reference evidence="7 8" key="3">
    <citation type="submission" date="2020-02" db="EMBL/GenBank/DDBJ databases">
        <title>Sequencing the genomes of 1000 actinobacteria strains.</title>
        <authorList>
            <person name="Klenk H.-P."/>
        </authorList>
    </citation>
    <scope>NUCLEOTIDE SEQUENCE [LARGE SCALE GENOMIC DNA]</scope>
    <source>
        <strain evidence="7 8">DSM 45201</strain>
    </source>
</reference>
<reference evidence="9" key="2">
    <citation type="journal article" date="2019" name="Int. J. Syst. Evol. Microbiol.">
        <title>The Global Catalogue of Microorganisms (GCM) 10K type strain sequencing project: providing services to taxonomists for standard genome sequencing and annotation.</title>
        <authorList>
            <consortium name="The Broad Institute Genomics Platform"/>
            <consortium name="The Broad Institute Genome Sequencing Center for Infectious Disease"/>
            <person name="Wu L."/>
            <person name="Ma J."/>
        </authorList>
    </citation>
    <scope>NUCLEOTIDE SEQUENCE [LARGE SCALE GENOMIC DNA]</scope>
    <source>
        <strain evidence="9">CGMCC 4.5581</strain>
    </source>
</reference>